<keyword evidence="2" id="KW-1185">Reference proteome</keyword>
<evidence type="ECO:0000313" key="3">
    <source>
        <dbReference type="RefSeq" id="XP_002735048.1"/>
    </source>
</evidence>
<dbReference type="PANTHER" id="PTHR32251">
    <property type="entry name" value="3-OXO-5-ALPHA-STEROID 4-DEHYDROGENASE"/>
    <property type="match status" value="1"/>
</dbReference>
<feature type="non-terminal residue" evidence="3">
    <location>
        <position position="1"/>
    </location>
</feature>
<feature type="transmembrane region" description="Helical" evidence="1">
    <location>
        <begin position="6"/>
        <end position="26"/>
    </location>
</feature>
<dbReference type="Proteomes" id="UP000694865">
    <property type="component" value="Unplaced"/>
</dbReference>
<dbReference type="PROSITE" id="PS50244">
    <property type="entry name" value="S5A_REDUCTASE"/>
    <property type="match status" value="1"/>
</dbReference>
<reference evidence="3" key="1">
    <citation type="submission" date="2025-08" db="UniProtKB">
        <authorList>
            <consortium name="RefSeq"/>
        </authorList>
    </citation>
    <scope>IDENTIFICATION</scope>
    <source>
        <tissue evidence="3">Testes</tissue>
    </source>
</reference>
<name>A0ABM0GQF9_SACKO</name>
<dbReference type="Pfam" id="PF06966">
    <property type="entry name" value="DUF1295"/>
    <property type="match status" value="1"/>
</dbReference>
<dbReference type="PANTHER" id="PTHR32251:SF15">
    <property type="entry name" value="3-OXO-5-ALPHA-STEROID 4-DEHYDROGENASE (DUF1295)"/>
    <property type="match status" value="1"/>
</dbReference>
<keyword evidence="1" id="KW-0472">Membrane</keyword>
<dbReference type="InterPro" id="IPR010721">
    <property type="entry name" value="UstE-like"/>
</dbReference>
<protein>
    <submittedName>
        <fullName evidence="3">Uncharacterized protein LOC100366964</fullName>
    </submittedName>
</protein>
<gene>
    <name evidence="3" type="primary">LOC100366964</name>
</gene>
<dbReference type="Gene3D" id="1.20.120.1630">
    <property type="match status" value="1"/>
</dbReference>
<keyword evidence="1" id="KW-0812">Transmembrane</keyword>
<dbReference type="GeneID" id="100366964"/>
<keyword evidence="1" id="KW-1133">Transmembrane helix</keyword>
<sequence>TFAVRQLVVTVFVCLWGIRLSAYLLYRMIKIGEAQRCLNKWNNLCTFLGFWTFQAIWVYVVSLSVIFINSPRSDTNEHFSVTDYMGSVCFGIGLLLEAAADHQKFTFRRLEENDGKWCDTGLWNLSRHPNYFGEILVWWGIFIMSTNVLQGAQWTAVLSPIFVTFMLLFLSGIPLLEKNADARYGRQDSYIQYKARTSPLVPLPTGIYSKLPHSLKCFCCCEFPFYNSTKKTVSNEMESVVVEPCENTTINA</sequence>
<feature type="transmembrane region" description="Helical" evidence="1">
    <location>
        <begin position="47"/>
        <end position="69"/>
    </location>
</feature>
<feature type="transmembrane region" description="Helical" evidence="1">
    <location>
        <begin position="156"/>
        <end position="176"/>
    </location>
</feature>
<evidence type="ECO:0000313" key="2">
    <source>
        <dbReference type="Proteomes" id="UP000694865"/>
    </source>
</evidence>
<proteinExistence type="predicted"/>
<dbReference type="RefSeq" id="XP_002735048.1">
    <property type="nucleotide sequence ID" value="XM_002735002.1"/>
</dbReference>
<accession>A0ABM0GQF9</accession>
<organism evidence="2 3">
    <name type="scientific">Saccoglossus kowalevskii</name>
    <name type="common">Acorn worm</name>
    <dbReference type="NCBI Taxonomy" id="10224"/>
    <lineage>
        <taxon>Eukaryota</taxon>
        <taxon>Metazoa</taxon>
        <taxon>Hemichordata</taxon>
        <taxon>Enteropneusta</taxon>
        <taxon>Harrimaniidae</taxon>
        <taxon>Saccoglossus</taxon>
    </lineage>
</organism>
<evidence type="ECO:0000256" key="1">
    <source>
        <dbReference type="SAM" id="Phobius"/>
    </source>
</evidence>